<evidence type="ECO:0000313" key="3">
    <source>
        <dbReference type="Proteomes" id="UP001627154"/>
    </source>
</evidence>
<reference evidence="2 3" key="1">
    <citation type="journal article" date="2024" name="bioRxiv">
        <title>A reference genome for Trichogramma kaykai: A tiny desert-dwelling parasitoid wasp with competing sex-ratio distorters.</title>
        <authorList>
            <person name="Culotta J."/>
            <person name="Lindsey A.R."/>
        </authorList>
    </citation>
    <scope>NUCLEOTIDE SEQUENCE [LARGE SCALE GENOMIC DNA]</scope>
    <source>
        <strain evidence="2 3">KSX58</strain>
    </source>
</reference>
<evidence type="ECO:0008006" key="4">
    <source>
        <dbReference type="Google" id="ProtNLM"/>
    </source>
</evidence>
<gene>
    <name evidence="2" type="ORF">TKK_010164</name>
</gene>
<feature type="chain" id="PRO_5044809420" description="Secreted protein" evidence="1">
    <location>
        <begin position="20"/>
        <end position="81"/>
    </location>
</feature>
<keyword evidence="1" id="KW-0732">Signal</keyword>
<organism evidence="2 3">
    <name type="scientific">Trichogramma kaykai</name>
    <dbReference type="NCBI Taxonomy" id="54128"/>
    <lineage>
        <taxon>Eukaryota</taxon>
        <taxon>Metazoa</taxon>
        <taxon>Ecdysozoa</taxon>
        <taxon>Arthropoda</taxon>
        <taxon>Hexapoda</taxon>
        <taxon>Insecta</taxon>
        <taxon>Pterygota</taxon>
        <taxon>Neoptera</taxon>
        <taxon>Endopterygota</taxon>
        <taxon>Hymenoptera</taxon>
        <taxon>Apocrita</taxon>
        <taxon>Proctotrupomorpha</taxon>
        <taxon>Chalcidoidea</taxon>
        <taxon>Trichogrammatidae</taxon>
        <taxon>Trichogramma</taxon>
    </lineage>
</organism>
<proteinExistence type="predicted"/>
<accession>A0ABD2WSP9</accession>
<keyword evidence="3" id="KW-1185">Reference proteome</keyword>
<dbReference type="EMBL" id="JBJJXI010000077">
    <property type="protein sequence ID" value="KAL3395854.1"/>
    <property type="molecule type" value="Genomic_DNA"/>
</dbReference>
<evidence type="ECO:0000313" key="2">
    <source>
        <dbReference type="EMBL" id="KAL3395854.1"/>
    </source>
</evidence>
<feature type="signal peptide" evidence="1">
    <location>
        <begin position="1"/>
        <end position="19"/>
    </location>
</feature>
<name>A0ABD2WSP9_9HYME</name>
<dbReference type="AlphaFoldDB" id="A0ABD2WSP9"/>
<protein>
    <recommendedName>
        <fullName evidence="4">Secreted protein</fullName>
    </recommendedName>
</protein>
<dbReference type="Proteomes" id="UP001627154">
    <property type="component" value="Unassembled WGS sequence"/>
</dbReference>
<sequence>MKTTATLLLLLILARESVERRFSSQLERAKERFEIRAAVFVVAAVAAAAKMRRLSLLATLLLHLLYTASVCTYKRMPTLAS</sequence>
<evidence type="ECO:0000256" key="1">
    <source>
        <dbReference type="SAM" id="SignalP"/>
    </source>
</evidence>
<comment type="caution">
    <text evidence="2">The sequence shown here is derived from an EMBL/GenBank/DDBJ whole genome shotgun (WGS) entry which is preliminary data.</text>
</comment>